<dbReference type="InterPro" id="IPR011008">
    <property type="entry name" value="Dimeric_a/b-barrel"/>
</dbReference>
<dbReference type="EMBL" id="UINC01207508">
    <property type="protein sequence ID" value="SVE29618.1"/>
    <property type="molecule type" value="Genomic_DNA"/>
</dbReference>
<proteinExistence type="predicted"/>
<dbReference type="SUPFAM" id="SSF54909">
    <property type="entry name" value="Dimeric alpha+beta barrel"/>
    <property type="match status" value="1"/>
</dbReference>
<dbReference type="GO" id="GO:0016491">
    <property type="term" value="F:oxidoreductase activity"/>
    <property type="evidence" value="ECO:0007669"/>
    <property type="project" value="InterPro"/>
</dbReference>
<accession>A0A383CDG1</accession>
<dbReference type="AlphaFoldDB" id="A0A383CDG1"/>
<protein>
    <recommendedName>
        <fullName evidence="1">EthD domain-containing protein</fullName>
    </recommendedName>
</protein>
<dbReference type="Gene3D" id="3.30.70.100">
    <property type="match status" value="1"/>
</dbReference>
<evidence type="ECO:0000313" key="2">
    <source>
        <dbReference type="EMBL" id="SVE29618.1"/>
    </source>
</evidence>
<name>A0A383CDG1_9ZZZZ</name>
<organism evidence="2">
    <name type="scientific">marine metagenome</name>
    <dbReference type="NCBI Taxonomy" id="408172"/>
    <lineage>
        <taxon>unclassified sequences</taxon>
        <taxon>metagenomes</taxon>
        <taxon>ecological metagenomes</taxon>
    </lineage>
</organism>
<gene>
    <name evidence="2" type="ORF">METZ01_LOCUS482472</name>
</gene>
<reference evidence="2" key="1">
    <citation type="submission" date="2018-05" db="EMBL/GenBank/DDBJ databases">
        <authorList>
            <person name="Lanie J.A."/>
            <person name="Ng W.-L."/>
            <person name="Kazmierczak K.M."/>
            <person name="Andrzejewski T.M."/>
            <person name="Davidsen T.M."/>
            <person name="Wayne K.J."/>
            <person name="Tettelin H."/>
            <person name="Glass J.I."/>
            <person name="Rusch D."/>
            <person name="Podicherti R."/>
            <person name="Tsui H.-C.T."/>
            <person name="Winkler M.E."/>
        </authorList>
    </citation>
    <scope>NUCLEOTIDE SEQUENCE</scope>
</reference>
<feature type="domain" description="EthD" evidence="1">
    <location>
        <begin position="107"/>
        <end position="192"/>
    </location>
</feature>
<dbReference type="Pfam" id="PF07110">
    <property type="entry name" value="EthD"/>
    <property type="match status" value="1"/>
</dbReference>
<dbReference type="InterPro" id="IPR009799">
    <property type="entry name" value="EthD_dom"/>
</dbReference>
<sequence>MEGRTERVKSEKVYAHIHFDRTPDPHESTSNPNIISIDALADQEPLKKLRGITDFSPLFLGITWSTSPEPLGEVGLSVNKLVAWTQESGGPIGKYSGLKQVSLVSRKDTLDRKSFDMHYLNHVNIARSHHGMEKYAQNIDIEHLYGPQPKSSAIDGISELWFADESDWFHRFYLHEDSQRVVREDTQNFIDFQTTSSIMVAETRFRRIEK</sequence>
<evidence type="ECO:0000259" key="1">
    <source>
        <dbReference type="Pfam" id="PF07110"/>
    </source>
</evidence>